<evidence type="ECO:0000313" key="3">
    <source>
        <dbReference type="Proteomes" id="UP001213681"/>
    </source>
</evidence>
<evidence type="ECO:0000313" key="2">
    <source>
        <dbReference type="EMBL" id="KAJ5465169.1"/>
    </source>
</evidence>
<dbReference type="PANTHER" id="PTHR38116">
    <property type="entry name" value="CHROMOSOME 7, WHOLE GENOME SHOTGUN SEQUENCE"/>
    <property type="match status" value="1"/>
</dbReference>
<dbReference type="EMBL" id="JAPVEA010000001">
    <property type="protein sequence ID" value="KAJ5465169.1"/>
    <property type="molecule type" value="Genomic_DNA"/>
</dbReference>
<name>A0AAD6CGQ2_9EURO</name>
<sequence length="216" mass="25097">MSSDSAIIPLSQMPQQTGIRTQKDDWTGIVDRTERRKLQNRLNQRAFRLRRQLKQQQHRQRAEIRDSVTHNPFSPNLNELQDRFRCIVGAPEMPQLMFQFESAASDSYRESSPNLDHLLSLPKINVQHAITDNIRSIGMTMEWTKKDDAISIFNAHVPGFSDLHIPFDLQPTEVQKRVPHHPWLDFFPSPTLRDNLIALQDRYLSGDHRGKRLAGK</sequence>
<dbReference type="AlphaFoldDB" id="A0AAD6CGQ2"/>
<reference evidence="2" key="2">
    <citation type="journal article" date="2023" name="IMA Fungus">
        <title>Comparative genomic study of the Penicillium genus elucidates a diverse pangenome and 15 lateral gene transfer events.</title>
        <authorList>
            <person name="Petersen C."/>
            <person name="Sorensen T."/>
            <person name="Nielsen M.R."/>
            <person name="Sondergaard T.E."/>
            <person name="Sorensen J.L."/>
            <person name="Fitzpatrick D.A."/>
            <person name="Frisvad J.C."/>
            <person name="Nielsen K.L."/>
        </authorList>
    </citation>
    <scope>NUCLEOTIDE SEQUENCE</scope>
    <source>
        <strain evidence="2">IBT 16125</strain>
    </source>
</reference>
<dbReference type="PANTHER" id="PTHR38116:SF1">
    <property type="entry name" value="BZIP DOMAIN-CONTAINING PROTEIN"/>
    <property type="match status" value="1"/>
</dbReference>
<evidence type="ECO:0008006" key="4">
    <source>
        <dbReference type="Google" id="ProtNLM"/>
    </source>
</evidence>
<feature type="region of interest" description="Disordered" evidence="1">
    <location>
        <begin position="53"/>
        <end position="75"/>
    </location>
</feature>
<dbReference type="RefSeq" id="XP_056772016.1">
    <property type="nucleotide sequence ID" value="XM_056904249.1"/>
</dbReference>
<evidence type="ECO:0000256" key="1">
    <source>
        <dbReference type="SAM" id="MobiDB-lite"/>
    </source>
</evidence>
<protein>
    <recommendedName>
        <fullName evidence="4">BZIP domain-containing protein</fullName>
    </recommendedName>
</protein>
<organism evidence="2 3">
    <name type="scientific">Penicillium daleae</name>
    <dbReference type="NCBI Taxonomy" id="63821"/>
    <lineage>
        <taxon>Eukaryota</taxon>
        <taxon>Fungi</taxon>
        <taxon>Dikarya</taxon>
        <taxon>Ascomycota</taxon>
        <taxon>Pezizomycotina</taxon>
        <taxon>Eurotiomycetes</taxon>
        <taxon>Eurotiomycetidae</taxon>
        <taxon>Eurotiales</taxon>
        <taxon>Aspergillaceae</taxon>
        <taxon>Penicillium</taxon>
    </lineage>
</organism>
<dbReference type="GeneID" id="81594492"/>
<reference evidence="2" key="1">
    <citation type="submission" date="2022-12" db="EMBL/GenBank/DDBJ databases">
        <authorList>
            <person name="Petersen C."/>
        </authorList>
    </citation>
    <scope>NUCLEOTIDE SEQUENCE</scope>
    <source>
        <strain evidence="2">IBT 16125</strain>
    </source>
</reference>
<dbReference type="Proteomes" id="UP001213681">
    <property type="component" value="Unassembled WGS sequence"/>
</dbReference>
<dbReference type="Pfam" id="PF11905">
    <property type="entry name" value="DUF3425"/>
    <property type="match status" value="1"/>
</dbReference>
<comment type="caution">
    <text evidence="2">The sequence shown here is derived from an EMBL/GenBank/DDBJ whole genome shotgun (WGS) entry which is preliminary data.</text>
</comment>
<proteinExistence type="predicted"/>
<gene>
    <name evidence="2" type="ORF">N7458_000855</name>
</gene>
<dbReference type="InterPro" id="IPR021833">
    <property type="entry name" value="DUF3425"/>
</dbReference>
<dbReference type="CDD" id="cd14688">
    <property type="entry name" value="bZIP_YAP"/>
    <property type="match status" value="1"/>
</dbReference>
<accession>A0AAD6CGQ2</accession>
<keyword evidence="3" id="KW-1185">Reference proteome</keyword>